<dbReference type="Proteomes" id="UP000199361">
    <property type="component" value="Unassembled WGS sequence"/>
</dbReference>
<reference evidence="1 2" key="1">
    <citation type="submission" date="2016-10" db="EMBL/GenBank/DDBJ databases">
        <authorList>
            <person name="de Groot N.N."/>
        </authorList>
    </citation>
    <scope>NUCLEOTIDE SEQUENCE [LARGE SCALE GENOMIC DNA]</scope>
    <source>
        <strain evidence="1 2">CGMCC 4.5598</strain>
    </source>
</reference>
<name>A0A1I0L6Z6_9ACTN</name>
<keyword evidence="2" id="KW-1185">Reference proteome</keyword>
<accession>A0A1I0L6Z6</accession>
<evidence type="ECO:0000313" key="1">
    <source>
        <dbReference type="EMBL" id="SEU34905.1"/>
    </source>
</evidence>
<proteinExistence type="predicted"/>
<dbReference type="AlphaFoldDB" id="A0A1I0L6Z6"/>
<dbReference type="EMBL" id="FOHX01000012">
    <property type="protein sequence ID" value="SEU34905.1"/>
    <property type="molecule type" value="Genomic_DNA"/>
</dbReference>
<gene>
    <name evidence="1" type="ORF">SAMN05421811_112141</name>
</gene>
<sequence length="97" mass="10533">MMTDTRPTTHRDVSTALARYDDRRLAELLEREAVPLGTGIGGAAARLEVGGTPVFVKRVSLTEPELRHPHSTANLFGLPPFCQYGIGSPGFGAWLRT</sequence>
<protein>
    <submittedName>
        <fullName evidence="1">Uncharacterized protein</fullName>
    </submittedName>
</protein>
<dbReference type="STRING" id="568860.SAMN05421811_112141"/>
<organism evidence="1 2">
    <name type="scientific">Nonomuraea wenchangensis</name>
    <dbReference type="NCBI Taxonomy" id="568860"/>
    <lineage>
        <taxon>Bacteria</taxon>
        <taxon>Bacillati</taxon>
        <taxon>Actinomycetota</taxon>
        <taxon>Actinomycetes</taxon>
        <taxon>Streptosporangiales</taxon>
        <taxon>Streptosporangiaceae</taxon>
        <taxon>Nonomuraea</taxon>
    </lineage>
</organism>
<evidence type="ECO:0000313" key="2">
    <source>
        <dbReference type="Proteomes" id="UP000199361"/>
    </source>
</evidence>